<dbReference type="SUPFAM" id="SSF53927">
    <property type="entry name" value="Cytidine deaminase-like"/>
    <property type="match status" value="1"/>
</dbReference>
<evidence type="ECO:0000313" key="3">
    <source>
        <dbReference type="Proteomes" id="UP000326924"/>
    </source>
</evidence>
<gene>
    <name evidence="2" type="ORF">FN846DRAFT_331519</name>
</gene>
<comment type="caution">
    <text evidence="2">The sequence shown here is derived from an EMBL/GenBank/DDBJ whole genome shotgun (WGS) entry which is preliminary data.</text>
</comment>
<protein>
    <submittedName>
        <fullName evidence="2">Cytidine deaminase-like protein</fullName>
    </submittedName>
</protein>
<evidence type="ECO:0000259" key="1">
    <source>
        <dbReference type="PROSITE" id="PS51747"/>
    </source>
</evidence>
<reference evidence="2 3" key="1">
    <citation type="submission" date="2019-09" db="EMBL/GenBank/DDBJ databases">
        <title>Draft genome of the ectomycorrhizal ascomycete Sphaerosporella brunnea.</title>
        <authorList>
            <consortium name="DOE Joint Genome Institute"/>
            <person name="Benucci G.M."/>
            <person name="Marozzi G."/>
            <person name="Antonielli L."/>
            <person name="Sanchez S."/>
            <person name="Marco P."/>
            <person name="Wang X."/>
            <person name="Falini L.B."/>
            <person name="Barry K."/>
            <person name="Haridas S."/>
            <person name="Lipzen A."/>
            <person name="Labutti K."/>
            <person name="Grigoriev I.V."/>
            <person name="Murat C."/>
            <person name="Martin F."/>
            <person name="Albertini E."/>
            <person name="Donnini D."/>
            <person name="Bonito G."/>
        </authorList>
    </citation>
    <scope>NUCLEOTIDE SEQUENCE [LARGE SCALE GENOMIC DNA]</scope>
    <source>
        <strain evidence="2 3">Sb_GMNB300</strain>
    </source>
</reference>
<dbReference type="AlphaFoldDB" id="A0A5J5EIH4"/>
<evidence type="ECO:0000313" key="2">
    <source>
        <dbReference type="EMBL" id="KAA8895522.1"/>
    </source>
</evidence>
<proteinExistence type="predicted"/>
<dbReference type="InParanoid" id="A0A5J5EIH4"/>
<dbReference type="InterPro" id="IPR002125">
    <property type="entry name" value="CMP_dCMP_dom"/>
</dbReference>
<dbReference type="PROSITE" id="PS51747">
    <property type="entry name" value="CYT_DCMP_DEAMINASES_2"/>
    <property type="match status" value="1"/>
</dbReference>
<organism evidence="2 3">
    <name type="scientific">Sphaerosporella brunnea</name>
    <dbReference type="NCBI Taxonomy" id="1250544"/>
    <lineage>
        <taxon>Eukaryota</taxon>
        <taxon>Fungi</taxon>
        <taxon>Dikarya</taxon>
        <taxon>Ascomycota</taxon>
        <taxon>Pezizomycotina</taxon>
        <taxon>Pezizomycetes</taxon>
        <taxon>Pezizales</taxon>
        <taxon>Pyronemataceae</taxon>
        <taxon>Sphaerosporella</taxon>
    </lineage>
</organism>
<dbReference type="EMBL" id="VXIS01000259">
    <property type="protein sequence ID" value="KAA8895522.1"/>
    <property type="molecule type" value="Genomic_DNA"/>
</dbReference>
<dbReference type="OrthoDB" id="424794at2759"/>
<dbReference type="Proteomes" id="UP000326924">
    <property type="component" value="Unassembled WGS sequence"/>
</dbReference>
<dbReference type="Pfam" id="PF18785">
    <property type="entry name" value="Inv-AAD"/>
    <property type="match status" value="1"/>
</dbReference>
<sequence>MSDWPLSTHLAHLRHALTLAQSCPPTTTAFSVGAVLVSPRGSVLSTGYSRELPGNTHAEQNALTKLLPATPPAGSVLYTTMEPCSERLSGNTPCLDRILFPENRGITVVVVGVKEPSTFIAENVAERNLKDAGVEYLYVGGLEGEILEAATKGHGKKKKEEDTA</sequence>
<keyword evidence="3" id="KW-1185">Reference proteome</keyword>
<accession>A0A5J5EIH4</accession>
<dbReference type="InterPro" id="IPR016193">
    <property type="entry name" value="Cytidine_deaminase-like"/>
</dbReference>
<dbReference type="GO" id="GO:0006139">
    <property type="term" value="P:nucleobase-containing compound metabolic process"/>
    <property type="evidence" value="ECO:0007669"/>
    <property type="project" value="UniProtKB-ARBA"/>
</dbReference>
<name>A0A5J5EIH4_9PEZI</name>
<dbReference type="Gene3D" id="3.40.140.10">
    <property type="entry name" value="Cytidine Deaminase, domain 2"/>
    <property type="match status" value="1"/>
</dbReference>
<dbReference type="GO" id="GO:0003824">
    <property type="term" value="F:catalytic activity"/>
    <property type="evidence" value="ECO:0007669"/>
    <property type="project" value="InterPro"/>
</dbReference>
<feature type="domain" description="CMP/dCMP-type deaminase" evidence="1">
    <location>
        <begin position="7"/>
        <end position="136"/>
    </location>
</feature>